<dbReference type="EC" id="3.2.2.6" evidence="1"/>
<dbReference type="FunCoup" id="A0A7N2N8D6">
    <property type="interactions" value="313"/>
</dbReference>
<dbReference type="PANTHER" id="PTHR32009">
    <property type="entry name" value="TMV RESISTANCE PROTEIN N-LIKE"/>
    <property type="match status" value="1"/>
</dbReference>
<dbReference type="AlphaFoldDB" id="A0A7N2N8D6"/>
<dbReference type="GO" id="GO:0007165">
    <property type="term" value="P:signal transduction"/>
    <property type="evidence" value="ECO:0007669"/>
    <property type="project" value="InterPro"/>
</dbReference>
<keyword evidence="7" id="KW-1185">Reference proteome</keyword>
<dbReference type="PANTHER" id="PTHR32009:SF39">
    <property type="entry name" value="TIR DOMAIN-CONTAINING PROTEIN"/>
    <property type="match status" value="1"/>
</dbReference>
<dbReference type="EnsemblPlants" id="QL93p1902_0162:mrna">
    <property type="protein sequence ID" value="QL93p1902_0162:mrna:CDS:2"/>
    <property type="gene ID" value="QL93p1902_0162"/>
</dbReference>
<dbReference type="SUPFAM" id="SSF52200">
    <property type="entry name" value="Toll/Interleukin receptor TIR domain"/>
    <property type="match status" value="1"/>
</dbReference>
<accession>A0A7N2N8D6</accession>
<dbReference type="GO" id="GO:0061809">
    <property type="term" value="F:NAD+ nucleosidase activity, cyclic ADP-ribose generating"/>
    <property type="evidence" value="ECO:0007669"/>
    <property type="project" value="UniProtKB-EC"/>
</dbReference>
<dbReference type="SMART" id="SM00255">
    <property type="entry name" value="TIR"/>
    <property type="match status" value="1"/>
</dbReference>
<dbReference type="Gramene" id="QL93p1902_0162:mrna">
    <property type="protein sequence ID" value="QL93p1902_0162:mrna:CDS:2"/>
    <property type="gene ID" value="QL93p1902_0162"/>
</dbReference>
<keyword evidence="3" id="KW-0520">NAD</keyword>
<dbReference type="PROSITE" id="PS50104">
    <property type="entry name" value="TIR"/>
    <property type="match status" value="1"/>
</dbReference>
<evidence type="ECO:0000256" key="3">
    <source>
        <dbReference type="ARBA" id="ARBA00023027"/>
    </source>
</evidence>
<dbReference type="InParanoid" id="A0A7N2N8D6"/>
<comment type="catalytic activity">
    <reaction evidence="4">
        <text>NAD(+) + H2O = ADP-D-ribose + nicotinamide + H(+)</text>
        <dbReference type="Rhea" id="RHEA:16301"/>
        <dbReference type="ChEBI" id="CHEBI:15377"/>
        <dbReference type="ChEBI" id="CHEBI:15378"/>
        <dbReference type="ChEBI" id="CHEBI:17154"/>
        <dbReference type="ChEBI" id="CHEBI:57540"/>
        <dbReference type="ChEBI" id="CHEBI:57967"/>
        <dbReference type="EC" id="3.2.2.6"/>
    </reaction>
    <physiologicalReaction direction="left-to-right" evidence="4">
        <dbReference type="Rhea" id="RHEA:16302"/>
    </physiologicalReaction>
</comment>
<dbReference type="Proteomes" id="UP000594261">
    <property type="component" value="Unassembled WGS sequence"/>
</dbReference>
<evidence type="ECO:0000313" key="6">
    <source>
        <dbReference type="EnsemblPlants" id="QL93p1902_0162:mrna:CDS:2"/>
    </source>
</evidence>
<dbReference type="OMA" id="MSKIVMD"/>
<keyword evidence="2" id="KW-0378">Hydrolase</keyword>
<dbReference type="Gene3D" id="3.40.50.10140">
    <property type="entry name" value="Toll/interleukin-1 receptor homology (TIR) domain"/>
    <property type="match status" value="1"/>
</dbReference>
<proteinExistence type="predicted"/>
<organism evidence="6 7">
    <name type="scientific">Quercus lobata</name>
    <name type="common">Valley oak</name>
    <dbReference type="NCBI Taxonomy" id="97700"/>
    <lineage>
        <taxon>Eukaryota</taxon>
        <taxon>Viridiplantae</taxon>
        <taxon>Streptophyta</taxon>
        <taxon>Embryophyta</taxon>
        <taxon>Tracheophyta</taxon>
        <taxon>Spermatophyta</taxon>
        <taxon>Magnoliopsida</taxon>
        <taxon>eudicotyledons</taxon>
        <taxon>Gunneridae</taxon>
        <taxon>Pentapetalae</taxon>
        <taxon>rosids</taxon>
        <taxon>fabids</taxon>
        <taxon>Fagales</taxon>
        <taxon>Fagaceae</taxon>
        <taxon>Quercus</taxon>
    </lineage>
</organism>
<evidence type="ECO:0000256" key="2">
    <source>
        <dbReference type="ARBA" id="ARBA00022801"/>
    </source>
</evidence>
<evidence type="ECO:0000256" key="4">
    <source>
        <dbReference type="ARBA" id="ARBA00047304"/>
    </source>
</evidence>
<reference evidence="6" key="1">
    <citation type="submission" date="2021-01" db="UniProtKB">
        <authorList>
            <consortium name="EnsemblPlants"/>
        </authorList>
    </citation>
    <scope>IDENTIFICATION</scope>
</reference>
<evidence type="ECO:0000256" key="1">
    <source>
        <dbReference type="ARBA" id="ARBA00011982"/>
    </source>
</evidence>
<protein>
    <recommendedName>
        <fullName evidence="1">ADP-ribosyl cyclase/cyclic ADP-ribose hydrolase</fullName>
        <ecNumber evidence="1">3.2.2.6</ecNumber>
    </recommendedName>
</protein>
<evidence type="ECO:0000313" key="7">
    <source>
        <dbReference type="Proteomes" id="UP000594261"/>
    </source>
</evidence>
<feature type="domain" description="TIR" evidence="5">
    <location>
        <begin position="17"/>
        <end position="165"/>
    </location>
</feature>
<sequence>MTLTPAESASSYGTRRWKYDVFLSFRGEDTRRNFTDHLYAALKQKGIFTFRDDETLERGLISSQLLKGMEESRISVVILSRNYASSTWCLNELVKILECRKEMGQTVLPIFYDVGPSEVRHQKGIFGQAFIVHEKRFKENPEKVQRWRAALYEVANLSGWSLQDR</sequence>
<dbReference type="InterPro" id="IPR035897">
    <property type="entry name" value="Toll_tir_struct_dom_sf"/>
</dbReference>
<dbReference type="FunFam" id="3.40.50.10140:FF:000007">
    <property type="entry name" value="Disease resistance protein (TIR-NBS-LRR class)"/>
    <property type="match status" value="1"/>
</dbReference>
<dbReference type="InterPro" id="IPR000157">
    <property type="entry name" value="TIR_dom"/>
</dbReference>
<evidence type="ECO:0000259" key="5">
    <source>
        <dbReference type="PROSITE" id="PS50104"/>
    </source>
</evidence>
<name>A0A7N2N8D6_QUELO</name>
<dbReference type="Pfam" id="PF01582">
    <property type="entry name" value="TIR"/>
    <property type="match status" value="1"/>
</dbReference>